<protein>
    <recommendedName>
        <fullName evidence="1">Integrase catalytic domain-containing protein</fullName>
    </recommendedName>
</protein>
<dbReference type="AlphaFoldDB" id="S5UCT9"/>
<dbReference type="PROSITE" id="PS50994">
    <property type="entry name" value="INTEGRASE"/>
    <property type="match status" value="1"/>
</dbReference>
<dbReference type="EMBL" id="KF264553">
    <property type="protein sequence ID" value="AGS49732.1"/>
    <property type="molecule type" value="Genomic_DNA"/>
</dbReference>
<evidence type="ECO:0000313" key="2">
    <source>
        <dbReference type="EMBL" id="AGS49732.1"/>
    </source>
</evidence>
<dbReference type="GO" id="GO:0003676">
    <property type="term" value="F:nucleic acid binding"/>
    <property type="evidence" value="ECO:0007669"/>
    <property type="project" value="InterPro"/>
</dbReference>
<reference evidence="2" key="1">
    <citation type="journal article" date="2013" name="Proc. Natl. Acad. Sci. U.S.A.">
        <title>Mapping gene clusters within arrayed metagenomic libraries to expand the structural diversity of biomedically relevant natural products.</title>
        <authorList>
            <person name="Owen J.G."/>
            <person name="Reddy B.V."/>
            <person name="Ternei M.A."/>
            <person name="Charlop-Powers Z."/>
            <person name="Calle P.Y."/>
            <person name="Kim J.H."/>
            <person name="Brady S.F."/>
        </authorList>
    </citation>
    <scope>NUCLEOTIDE SEQUENCE</scope>
</reference>
<proteinExistence type="predicted"/>
<dbReference type="SUPFAM" id="SSF53098">
    <property type="entry name" value="Ribonuclease H-like"/>
    <property type="match status" value="1"/>
</dbReference>
<accession>S5UCT9</accession>
<dbReference type="Pfam" id="PF13683">
    <property type="entry name" value="rve_3"/>
    <property type="match status" value="1"/>
</dbReference>
<feature type="domain" description="Integrase catalytic" evidence="1">
    <location>
        <begin position="1"/>
        <end position="85"/>
    </location>
</feature>
<dbReference type="Gene3D" id="3.30.420.10">
    <property type="entry name" value="Ribonuclease H-like superfamily/Ribonuclease H"/>
    <property type="match status" value="1"/>
</dbReference>
<dbReference type="InterPro" id="IPR036397">
    <property type="entry name" value="RNaseH_sf"/>
</dbReference>
<sequence>MLFERICRENGIVARNTKPRSPTTTGKVEQFHQTLQRELLDQLAVWPDLEAAQAAVDAFRDEYNTNRPHQALGMAFPAARFIPRPADERLPLQLPTTLTAALPASVSTSCPEPAPTAATTAVTAQVVPVPSTPLMLSANGFDPVDLAVEFTRVVPGSGNVTVRGQQFWLGPDRAGTTVAFWANTTVVHLLTNGVRLKSVPSRLAVADLQRLLADGGRPAGSPPIPVGGSGEPGDPVEVDRLVNACGQISLAGRQHPIGYHFAGRRVTVRLDGALLQLVDNGVLLRNLPTPLTAAEVVRICDARPAGPAPRPGPEPVRVDRRVSSRGAIVIAGQRIHIGIAHAGRTLTVEAADHTWRVHDGDRLAVEVGRTTTKPIARYKVRKPEARRRRQAAQ</sequence>
<dbReference type="InterPro" id="IPR012337">
    <property type="entry name" value="RNaseH-like_sf"/>
</dbReference>
<dbReference type="InterPro" id="IPR001584">
    <property type="entry name" value="Integrase_cat-core"/>
</dbReference>
<organism evidence="2">
    <name type="scientific">uncultured bacterium esnapd14</name>
    <dbReference type="NCBI Taxonomy" id="1366594"/>
    <lineage>
        <taxon>Bacteria</taxon>
        <taxon>environmental samples</taxon>
    </lineage>
</organism>
<name>S5UCT9_9BACT</name>
<dbReference type="GO" id="GO:0015074">
    <property type="term" value="P:DNA integration"/>
    <property type="evidence" value="ECO:0007669"/>
    <property type="project" value="InterPro"/>
</dbReference>
<evidence type="ECO:0000259" key="1">
    <source>
        <dbReference type="PROSITE" id="PS50994"/>
    </source>
</evidence>